<name>A0A0D6QUA7_ARACU</name>
<dbReference type="Pfam" id="PF00954">
    <property type="entry name" value="S_locus_glycop"/>
    <property type="match status" value="1"/>
</dbReference>
<dbReference type="EMBL" id="GCKF01044814">
    <property type="protein sequence ID" value="JAG94031.1"/>
    <property type="molecule type" value="Transcribed_RNA"/>
</dbReference>
<dbReference type="Gene3D" id="2.90.10.10">
    <property type="entry name" value="Bulb-type lectin domain"/>
    <property type="match status" value="2"/>
</dbReference>
<keyword evidence="4" id="KW-0812">Transmembrane</keyword>
<evidence type="ECO:0000256" key="2">
    <source>
        <dbReference type="ARBA" id="ARBA00023157"/>
    </source>
</evidence>
<keyword evidence="2" id="KW-1015">Disulfide bond</keyword>
<dbReference type="InterPro" id="IPR000858">
    <property type="entry name" value="S_locus_glycoprot_dom"/>
</dbReference>
<dbReference type="Pfam" id="PF01453">
    <property type="entry name" value="B_lectin"/>
    <property type="match status" value="1"/>
</dbReference>
<dbReference type="SUPFAM" id="SSF51110">
    <property type="entry name" value="alpha-D-mannose-specific plant lectins"/>
    <property type="match status" value="2"/>
</dbReference>
<organism evidence="7">
    <name type="scientific">Araucaria cunninghamii</name>
    <name type="common">Hoop pine</name>
    <name type="synonym">Moreton Bay pine</name>
    <dbReference type="NCBI Taxonomy" id="56994"/>
    <lineage>
        <taxon>Eukaryota</taxon>
        <taxon>Viridiplantae</taxon>
        <taxon>Streptophyta</taxon>
        <taxon>Embryophyta</taxon>
        <taxon>Tracheophyta</taxon>
        <taxon>Spermatophyta</taxon>
        <taxon>Pinopsida</taxon>
        <taxon>Pinidae</taxon>
        <taxon>Conifers II</taxon>
        <taxon>Araucariales</taxon>
        <taxon>Araucariaceae</taxon>
        <taxon>Araucaria</taxon>
    </lineage>
</organism>
<dbReference type="InterPro" id="IPR051343">
    <property type="entry name" value="G-type_lectin_kinases/EP1-like"/>
</dbReference>
<dbReference type="InterPro" id="IPR001480">
    <property type="entry name" value="Bulb-type_lectin_dom"/>
</dbReference>
<feature type="domain" description="EGF-like" evidence="5">
    <location>
        <begin position="294"/>
        <end position="331"/>
    </location>
</feature>
<keyword evidence="3" id="KW-0245">EGF-like domain</keyword>
<evidence type="ECO:0008006" key="8">
    <source>
        <dbReference type="Google" id="ProtNLM"/>
    </source>
</evidence>
<dbReference type="SMART" id="SM00108">
    <property type="entry name" value="B_lectin"/>
    <property type="match status" value="1"/>
</dbReference>
<dbReference type="CDD" id="cd00053">
    <property type="entry name" value="EGF"/>
    <property type="match status" value="1"/>
</dbReference>
<dbReference type="PANTHER" id="PTHR47976:SF108">
    <property type="entry name" value="G-TYPE LECTIN S-RECEPTOR-LIKE SERINE_THREONINE-PROTEIN KINASE LECRK1"/>
    <property type="match status" value="1"/>
</dbReference>
<keyword evidence="4" id="KW-0472">Membrane</keyword>
<dbReference type="AlphaFoldDB" id="A0A0D6QUA7"/>
<protein>
    <recommendedName>
        <fullName evidence="8">Bulb-type lectin domain-containing protein</fullName>
    </recommendedName>
</protein>
<dbReference type="GO" id="GO:0048544">
    <property type="term" value="P:recognition of pollen"/>
    <property type="evidence" value="ECO:0007669"/>
    <property type="project" value="InterPro"/>
</dbReference>
<keyword evidence="1" id="KW-0732">Signal</keyword>
<keyword evidence="4" id="KW-1133">Transmembrane helix</keyword>
<sequence>MAMAIALVASSLFPQFWRIYLVFLLMRTAGAQQPQKHRFTLVSTLDTSPSSKWISLSGEFAFGFYKTNPSGQYLLGVWFDNISTKTLVWTANRDGPVEKDATLELSATGIQLFHSKSTVRRIPELAVATVAAAEMRDNGNFVLLDASDQPVWQSFDYPTDTMLPGQTIMSPYTLYSRAKNANYSTGRFVLSFQKNGDLRLVPAERVADDSSSYWSFETGNDGMHPYNLNFGKNGILSLVDASNKTVVWHASIWNGTGRAGQFPRRVTLDADGILRGYVWKGDGASSWTSQWQALYDPCEVNGQCGLNGICQMIHNSLACTCPPGFDFLDSNDHLKGCSRDPSQQICGAKSIMQAIGNTDWSGNDYASMTSVNETACKQACIEDCMCVVVVYGLVSGEELCWKKAMPLRNGRTGADRLTFVKVVPEPSRLQPSKNSKVSKERGLVAIAIALLFCSAALAAFSLIFLLRGRRLRPKEQPKVAEGL</sequence>
<evidence type="ECO:0000259" key="6">
    <source>
        <dbReference type="PROSITE" id="PS50927"/>
    </source>
</evidence>
<dbReference type="CDD" id="cd00028">
    <property type="entry name" value="B_lectin"/>
    <property type="match status" value="1"/>
</dbReference>
<dbReference type="PROSITE" id="PS50026">
    <property type="entry name" value="EGF_3"/>
    <property type="match status" value="1"/>
</dbReference>
<evidence type="ECO:0000313" key="7">
    <source>
        <dbReference type="EMBL" id="JAG94031.1"/>
    </source>
</evidence>
<dbReference type="InterPro" id="IPR000742">
    <property type="entry name" value="EGF"/>
</dbReference>
<evidence type="ECO:0000256" key="3">
    <source>
        <dbReference type="PROSITE-ProRule" id="PRU00076"/>
    </source>
</evidence>
<accession>A0A0D6QUA7</accession>
<feature type="domain" description="Bulb-type lectin" evidence="6">
    <location>
        <begin position="39"/>
        <end position="156"/>
    </location>
</feature>
<dbReference type="InterPro" id="IPR036426">
    <property type="entry name" value="Bulb-type_lectin_dom_sf"/>
</dbReference>
<comment type="caution">
    <text evidence="3">Lacks conserved residue(s) required for the propagation of feature annotation.</text>
</comment>
<feature type="transmembrane region" description="Helical" evidence="4">
    <location>
        <begin position="442"/>
        <end position="466"/>
    </location>
</feature>
<evidence type="ECO:0000256" key="1">
    <source>
        <dbReference type="ARBA" id="ARBA00022729"/>
    </source>
</evidence>
<evidence type="ECO:0000256" key="4">
    <source>
        <dbReference type="SAM" id="Phobius"/>
    </source>
</evidence>
<reference evidence="7" key="1">
    <citation type="submission" date="2015-03" db="EMBL/GenBank/DDBJ databases">
        <title>A transcriptome of Araucaria cunninghamii, an australian fine timber species.</title>
        <authorList>
            <person name="Jing Yi C.J.Y."/>
            <person name="Yin San L.Y.S."/>
            <person name="Abdul Karim S.S."/>
            <person name="Wan Azmi N.N."/>
            <person name="Hercus R.R."/>
            <person name="Croft L.L."/>
        </authorList>
    </citation>
    <scope>NUCLEOTIDE SEQUENCE</scope>
    <source>
        <strain evidence="7">MI0301</strain>
        <tissue evidence="7">Leaf</tissue>
    </source>
</reference>
<dbReference type="PROSITE" id="PS50927">
    <property type="entry name" value="BULB_LECTIN"/>
    <property type="match status" value="1"/>
</dbReference>
<evidence type="ECO:0000259" key="5">
    <source>
        <dbReference type="PROSITE" id="PS50026"/>
    </source>
</evidence>
<dbReference type="PANTHER" id="PTHR47976">
    <property type="entry name" value="G-TYPE LECTIN S-RECEPTOR-LIKE SERINE/THREONINE-PROTEIN KINASE SD2-5"/>
    <property type="match status" value="1"/>
</dbReference>
<proteinExistence type="predicted"/>